<keyword evidence="4 7" id="KW-1133">Transmembrane helix</keyword>
<dbReference type="GO" id="GO:0005886">
    <property type="term" value="C:plasma membrane"/>
    <property type="evidence" value="ECO:0007669"/>
    <property type="project" value="TreeGrafter"/>
</dbReference>
<dbReference type="SMART" id="SM00321">
    <property type="entry name" value="WSC"/>
    <property type="match status" value="1"/>
</dbReference>
<evidence type="ECO:0000313" key="10">
    <source>
        <dbReference type="Proteomes" id="UP000683360"/>
    </source>
</evidence>
<keyword evidence="10" id="KW-1185">Reference proteome</keyword>
<dbReference type="OrthoDB" id="6110952at2759"/>
<dbReference type="Pfam" id="PF01822">
    <property type="entry name" value="WSC"/>
    <property type="match status" value="1"/>
</dbReference>
<evidence type="ECO:0000256" key="7">
    <source>
        <dbReference type="SAM" id="Phobius"/>
    </source>
</evidence>
<dbReference type="InterPro" id="IPR051836">
    <property type="entry name" value="Kremen_rcpt"/>
</dbReference>
<reference evidence="9" key="1">
    <citation type="submission" date="2021-03" db="EMBL/GenBank/DDBJ databases">
        <authorList>
            <person name="Bekaert M."/>
        </authorList>
    </citation>
    <scope>NUCLEOTIDE SEQUENCE</scope>
</reference>
<dbReference type="PROSITE" id="PS51212">
    <property type="entry name" value="WSC"/>
    <property type="match status" value="1"/>
</dbReference>
<evidence type="ECO:0000256" key="4">
    <source>
        <dbReference type="ARBA" id="ARBA00022989"/>
    </source>
</evidence>
<comment type="caution">
    <text evidence="9">The sequence shown here is derived from an EMBL/GenBank/DDBJ whole genome shotgun (WGS) entry which is preliminary data.</text>
</comment>
<dbReference type="InterPro" id="IPR002889">
    <property type="entry name" value="WSC_carb-bd"/>
</dbReference>
<dbReference type="Proteomes" id="UP000683360">
    <property type="component" value="Unassembled WGS sequence"/>
</dbReference>
<proteinExistence type="predicted"/>
<evidence type="ECO:0000256" key="3">
    <source>
        <dbReference type="ARBA" id="ARBA00022729"/>
    </source>
</evidence>
<evidence type="ECO:0000313" key="9">
    <source>
        <dbReference type="EMBL" id="CAG2228672.1"/>
    </source>
</evidence>
<dbReference type="PANTHER" id="PTHR24269:SF16">
    <property type="entry name" value="PROTEIN SLG1"/>
    <property type="match status" value="1"/>
</dbReference>
<accession>A0A8S3TCU3</accession>
<dbReference type="EMBL" id="CAJPWZ010001999">
    <property type="protein sequence ID" value="CAG2228672.1"/>
    <property type="molecule type" value="Genomic_DNA"/>
</dbReference>
<feature type="transmembrane region" description="Helical" evidence="7">
    <location>
        <begin position="196"/>
        <end position="214"/>
    </location>
</feature>
<evidence type="ECO:0000256" key="5">
    <source>
        <dbReference type="ARBA" id="ARBA00023136"/>
    </source>
</evidence>
<keyword evidence="5 7" id="KW-0472">Membrane</keyword>
<organism evidence="9 10">
    <name type="scientific">Mytilus edulis</name>
    <name type="common">Blue mussel</name>
    <dbReference type="NCBI Taxonomy" id="6550"/>
    <lineage>
        <taxon>Eukaryota</taxon>
        <taxon>Metazoa</taxon>
        <taxon>Spiralia</taxon>
        <taxon>Lophotrochozoa</taxon>
        <taxon>Mollusca</taxon>
        <taxon>Bivalvia</taxon>
        <taxon>Autobranchia</taxon>
        <taxon>Pteriomorphia</taxon>
        <taxon>Mytilida</taxon>
        <taxon>Mytiloidea</taxon>
        <taxon>Mytilidae</taxon>
        <taxon>Mytilinae</taxon>
        <taxon>Mytilus</taxon>
    </lineage>
</organism>
<comment type="subcellular location">
    <subcellularLocation>
        <location evidence="1">Membrane</location>
        <topology evidence="1">Single-pass membrane protein</topology>
    </subcellularLocation>
</comment>
<evidence type="ECO:0000256" key="1">
    <source>
        <dbReference type="ARBA" id="ARBA00004167"/>
    </source>
</evidence>
<feature type="domain" description="WSC" evidence="8">
    <location>
        <begin position="8"/>
        <end position="103"/>
    </location>
</feature>
<protein>
    <recommendedName>
        <fullName evidence="8">WSC domain-containing protein</fullName>
    </recommendedName>
</protein>
<dbReference type="AlphaFoldDB" id="A0A8S3TCU3"/>
<gene>
    <name evidence="9" type="ORF">MEDL_41546</name>
</gene>
<evidence type="ECO:0000259" key="8">
    <source>
        <dbReference type="PROSITE" id="PS51212"/>
    </source>
</evidence>
<keyword evidence="2 7" id="KW-0812">Transmembrane</keyword>
<keyword evidence="3" id="KW-0732">Signal</keyword>
<name>A0A8S3TCU3_MYTED</name>
<sequence length="221" mass="24695">MASKKYQRKQYIGCYVDQNHRTLPYGRLDDDAMTNDMCASHCCSFLNDATFMGTELQKECYCSNATNNDNFVKTQSIQCDTLCSGNSNEFCGNRFRLSLYSIECSPDTSVTSCPPTSINRSTVIPEVTTKSTVTAHSPSTVRVDGLQINNPIMTEEELTKKLAVLRNAISIDKKETNLYKATKMSVYDSRKSSRNIGIVGIIVLVVPVIFIVIMDVHRICQ</sequence>
<dbReference type="PANTHER" id="PTHR24269">
    <property type="entry name" value="KREMEN PROTEIN"/>
    <property type="match status" value="1"/>
</dbReference>
<evidence type="ECO:0000256" key="2">
    <source>
        <dbReference type="ARBA" id="ARBA00022692"/>
    </source>
</evidence>
<evidence type="ECO:0000256" key="6">
    <source>
        <dbReference type="ARBA" id="ARBA00023180"/>
    </source>
</evidence>
<keyword evidence="6" id="KW-0325">Glycoprotein</keyword>